<dbReference type="InParanoid" id="G4T9B0"/>
<dbReference type="eggNOG" id="KOG1729">
    <property type="taxonomic scope" value="Eukaryota"/>
</dbReference>
<feature type="compositionally biased region" description="Polar residues" evidence="9">
    <location>
        <begin position="288"/>
        <end position="299"/>
    </location>
</feature>
<dbReference type="GO" id="GO:0005737">
    <property type="term" value="C:cytoplasm"/>
    <property type="evidence" value="ECO:0007669"/>
    <property type="project" value="TreeGrafter"/>
</dbReference>
<dbReference type="InterPro" id="IPR000219">
    <property type="entry name" value="DH_dom"/>
</dbReference>
<name>G4T9B0_SERID</name>
<dbReference type="PANTHER" id="PTHR12673:SF270">
    <property type="entry name" value="FYVE-TYPE DOMAIN-CONTAINING PROTEIN"/>
    <property type="match status" value="1"/>
</dbReference>
<evidence type="ECO:0000256" key="3">
    <source>
        <dbReference type="ARBA" id="ARBA00022658"/>
    </source>
</evidence>
<dbReference type="PROSITE" id="PS50178">
    <property type="entry name" value="ZF_FYVE"/>
    <property type="match status" value="1"/>
</dbReference>
<feature type="domain" description="FYVE-type" evidence="12">
    <location>
        <begin position="827"/>
        <end position="891"/>
    </location>
</feature>
<protein>
    <submittedName>
        <fullName evidence="13">Uncharacterized protein</fullName>
    </submittedName>
</protein>
<gene>
    <name evidence="13" type="ORF">PIIN_01815</name>
</gene>
<dbReference type="InterPro" id="IPR035899">
    <property type="entry name" value="DBL_dom_sf"/>
</dbReference>
<feature type="region of interest" description="Disordered" evidence="9">
    <location>
        <begin position="431"/>
        <end position="450"/>
    </location>
</feature>
<sequence>MEKIFTETAQNISNAEILLSRANILDEWWQRILGAYSEPQRYYHTTEHIRAMCSLLESVPAVLVQDRPTVLMAIFFHDIVYDPKASGGDNELQSILAWEEFTRDLGISTQFKENVSSLIRATIKHAIPDPPAPSDLSLFLDLDLEVLGREQGAYAAYASNIRQEYVHYPLEAYCQGRTKVLEHLSKGEVYFTDYWRSHLADKARENMQWEMRILQQGRIPSADDIETSSVNFPGAAEDVFSVSSPSPAPRRPPHQAFRRISMPSVPSAAALAQLRAASVQKAEHRVSVASQQSIESQADFQRGTESAGPWVASPVSNASPRPRRSMSRPSSLQPSSLQPPPKASAMTASTAAKKKKVLRELLDTEKTYVEGLEFIDEHFLHPLVQAATEGRPLLSPNQMSAIFSNFVDMLGFHQAFYETLNNQFGQYVRPPQSPSSFASNAPPRTSGLTLHTSFEAPPPVAALLAQHVPFFSMYTPFVTAYPTIMASLQNLTSPNSASYSAAFAVWLKEREQDPACGKLGLRDWLLTLVQRCPRYLLLVKDLLSCTDPLDPECKGLEEVVRMLEKVNTSLNNALQMQSITLQLLAVQKATPNLPILFLEPGRSFIRRGSMFQVAERVERLREFFLFSDCLVWLSKGGEREGAFSNEEAQFKRSMISSASNHSLLSPSRRQSMAGTPPPRRMPSTTLGAKLSGPVEEEKWWFRGKANLLDLDIVVPVPAFGEEGKIEIHSPEMSFSIFCDSAEEREAWVAAIRAAKQSRLVTMNTTNPNSTLTSSTSNQHLRLALQALPYAPEDLSPSPSKKGKKDKSKQVQKRRHVEHFVPAIWVPDSKTDSCMRCGGVFGWRRRRHHCRLCGKCVCANCSGKTFFISSKQGSKESSKPARACNACYEAVFPVLDPDTPEETDSIVGNGHLPHYSSIGTLTALPFSRSTPSLLLPKQSAPVVIPPPLHYELPKPVKRESRGELERPQSGLDFLPIARPRRPGSRPPSELRSSSYTTSTLGSSAALDGANDSSAAMSLMDSPSSPKSAGFITDNGRVPPKTRFSMPAVALHTTPVTARASMEGDSRGVRYSMVLGNKSRVIGATDFSEDKENTAQVDHRKSLNTGLAVGKLNDLLVRK</sequence>
<keyword evidence="5 8" id="KW-0863">Zinc-finger</keyword>
<evidence type="ECO:0000256" key="1">
    <source>
        <dbReference type="ARBA" id="ARBA00004245"/>
    </source>
</evidence>
<keyword evidence="3" id="KW-0344">Guanine-nucleotide releasing factor</keyword>
<reference evidence="13 14" key="1">
    <citation type="journal article" date="2011" name="PLoS Pathog.">
        <title>Endophytic Life Strategies Decoded by Genome and Transcriptome Analyses of the Mutualistic Root Symbiont Piriformospora indica.</title>
        <authorList>
            <person name="Zuccaro A."/>
            <person name="Lahrmann U."/>
            <person name="Guldener U."/>
            <person name="Langen G."/>
            <person name="Pfiffi S."/>
            <person name="Biedenkopf D."/>
            <person name="Wong P."/>
            <person name="Samans B."/>
            <person name="Grimm C."/>
            <person name="Basiewicz M."/>
            <person name="Murat C."/>
            <person name="Martin F."/>
            <person name="Kogel K.H."/>
        </authorList>
    </citation>
    <scope>NUCLEOTIDE SEQUENCE [LARGE SCALE GENOMIC DNA]</scope>
    <source>
        <strain evidence="13 14">DSM 11827</strain>
    </source>
</reference>
<evidence type="ECO:0000256" key="6">
    <source>
        <dbReference type="ARBA" id="ARBA00022833"/>
    </source>
</evidence>
<dbReference type="STRING" id="1109443.G4T9B0"/>
<dbReference type="Gene3D" id="1.20.900.10">
    <property type="entry name" value="Dbl homology (DH) domain"/>
    <property type="match status" value="1"/>
</dbReference>
<evidence type="ECO:0000313" key="13">
    <source>
        <dbReference type="EMBL" id="CCA67947.1"/>
    </source>
</evidence>
<dbReference type="InterPro" id="IPR017455">
    <property type="entry name" value="Znf_FYVE-rel"/>
</dbReference>
<keyword evidence="2" id="KW-0963">Cytoplasm</keyword>
<keyword evidence="4" id="KW-0479">Metal-binding</keyword>
<evidence type="ECO:0000256" key="5">
    <source>
        <dbReference type="ARBA" id="ARBA00022771"/>
    </source>
</evidence>
<dbReference type="EMBL" id="CAFZ01000022">
    <property type="protein sequence ID" value="CCA67947.1"/>
    <property type="molecule type" value="Genomic_DNA"/>
</dbReference>
<dbReference type="PANTHER" id="PTHR12673">
    <property type="entry name" value="FACIOGENITAL DYSPLASIA PROTEIN"/>
    <property type="match status" value="1"/>
</dbReference>
<feature type="compositionally biased region" description="Basic and acidic residues" evidence="9">
    <location>
        <begin position="954"/>
        <end position="965"/>
    </location>
</feature>
<dbReference type="Gene3D" id="2.30.29.30">
    <property type="entry name" value="Pleckstrin-homology domain (PH domain)/Phosphotyrosine-binding domain (PTB)"/>
    <property type="match status" value="1"/>
</dbReference>
<dbReference type="SUPFAM" id="SSF57903">
    <property type="entry name" value="FYVE/PHD zinc finger"/>
    <property type="match status" value="1"/>
</dbReference>
<dbReference type="SUPFAM" id="SSF48065">
    <property type="entry name" value="DBL homology domain (DH-domain)"/>
    <property type="match status" value="1"/>
</dbReference>
<evidence type="ECO:0000256" key="2">
    <source>
        <dbReference type="ARBA" id="ARBA00022490"/>
    </source>
</evidence>
<dbReference type="HOGENOM" id="CLU_005251_0_0_1"/>
<feature type="region of interest" description="Disordered" evidence="9">
    <location>
        <begin position="790"/>
        <end position="813"/>
    </location>
</feature>
<proteinExistence type="predicted"/>
<dbReference type="SUPFAM" id="SSF50729">
    <property type="entry name" value="PH domain-like"/>
    <property type="match status" value="1"/>
</dbReference>
<dbReference type="Proteomes" id="UP000007148">
    <property type="component" value="Unassembled WGS sequence"/>
</dbReference>
<dbReference type="Pfam" id="PF00621">
    <property type="entry name" value="RhoGEF"/>
    <property type="match status" value="1"/>
</dbReference>
<feature type="compositionally biased region" description="Polar residues" evidence="9">
    <location>
        <begin position="434"/>
        <end position="450"/>
    </location>
</feature>
<evidence type="ECO:0000256" key="9">
    <source>
        <dbReference type="SAM" id="MobiDB-lite"/>
    </source>
</evidence>
<dbReference type="GO" id="GO:0008270">
    <property type="term" value="F:zinc ion binding"/>
    <property type="evidence" value="ECO:0007669"/>
    <property type="project" value="UniProtKB-KW"/>
</dbReference>
<dbReference type="InterPro" id="IPR011011">
    <property type="entry name" value="Znf_FYVE_PHD"/>
</dbReference>
<dbReference type="PROSITE" id="PS50003">
    <property type="entry name" value="PH_DOMAIN"/>
    <property type="match status" value="1"/>
</dbReference>
<feature type="compositionally biased region" description="Low complexity" evidence="9">
    <location>
        <begin position="985"/>
        <end position="1005"/>
    </location>
</feature>
<feature type="domain" description="DH" evidence="11">
    <location>
        <begin position="353"/>
        <end position="573"/>
    </location>
</feature>
<dbReference type="OrthoDB" id="660555at2759"/>
<dbReference type="InterPro" id="IPR000306">
    <property type="entry name" value="Znf_FYVE"/>
</dbReference>
<accession>G4T9B0</accession>
<feature type="compositionally biased region" description="Low complexity" evidence="9">
    <location>
        <begin position="658"/>
        <end position="667"/>
    </location>
</feature>
<feature type="compositionally biased region" description="Basic residues" evidence="9">
    <location>
        <begin position="800"/>
        <end position="813"/>
    </location>
</feature>
<keyword evidence="7" id="KW-0206">Cytoskeleton</keyword>
<keyword evidence="14" id="KW-1185">Reference proteome</keyword>
<feature type="region of interest" description="Disordered" evidence="9">
    <location>
        <begin position="288"/>
        <end position="351"/>
    </location>
</feature>
<feature type="domain" description="PH" evidence="10">
    <location>
        <begin position="603"/>
        <end position="756"/>
    </location>
</feature>
<dbReference type="PROSITE" id="PS50010">
    <property type="entry name" value="DH_2"/>
    <property type="match status" value="1"/>
</dbReference>
<dbReference type="GO" id="GO:0005856">
    <property type="term" value="C:cytoskeleton"/>
    <property type="evidence" value="ECO:0007669"/>
    <property type="project" value="UniProtKB-SubCell"/>
</dbReference>
<keyword evidence="6" id="KW-0862">Zinc</keyword>
<dbReference type="InterPro" id="IPR011993">
    <property type="entry name" value="PH-like_dom_sf"/>
</dbReference>
<comment type="subcellular location">
    <subcellularLocation>
        <location evidence="1">Cytoplasm</location>
        <location evidence="1">Cytoskeleton</location>
    </subcellularLocation>
</comment>
<dbReference type="SMART" id="SM00064">
    <property type="entry name" value="FYVE"/>
    <property type="match status" value="1"/>
</dbReference>
<evidence type="ECO:0000259" key="10">
    <source>
        <dbReference type="PROSITE" id="PS50003"/>
    </source>
</evidence>
<dbReference type="SMART" id="SM00325">
    <property type="entry name" value="RhoGEF"/>
    <property type="match status" value="1"/>
</dbReference>
<evidence type="ECO:0000259" key="11">
    <source>
        <dbReference type="PROSITE" id="PS50010"/>
    </source>
</evidence>
<dbReference type="SUPFAM" id="SSF109604">
    <property type="entry name" value="HD-domain/PDEase-like"/>
    <property type="match status" value="1"/>
</dbReference>
<dbReference type="InterPro" id="IPR013083">
    <property type="entry name" value="Znf_RING/FYVE/PHD"/>
</dbReference>
<organism evidence="13 14">
    <name type="scientific">Serendipita indica (strain DSM 11827)</name>
    <name type="common">Root endophyte fungus</name>
    <name type="synonym">Piriformospora indica</name>
    <dbReference type="NCBI Taxonomy" id="1109443"/>
    <lineage>
        <taxon>Eukaryota</taxon>
        <taxon>Fungi</taxon>
        <taxon>Dikarya</taxon>
        <taxon>Basidiomycota</taxon>
        <taxon>Agaricomycotina</taxon>
        <taxon>Agaricomycetes</taxon>
        <taxon>Sebacinales</taxon>
        <taxon>Serendipitaceae</taxon>
        <taxon>Serendipita</taxon>
    </lineage>
</organism>
<evidence type="ECO:0000256" key="8">
    <source>
        <dbReference type="PROSITE-ProRule" id="PRU00091"/>
    </source>
</evidence>
<dbReference type="Gene3D" id="3.30.40.10">
    <property type="entry name" value="Zinc/RING finger domain, C3HC4 (zinc finger)"/>
    <property type="match status" value="1"/>
</dbReference>
<evidence type="ECO:0000259" key="12">
    <source>
        <dbReference type="PROSITE" id="PS50178"/>
    </source>
</evidence>
<evidence type="ECO:0000256" key="4">
    <source>
        <dbReference type="ARBA" id="ARBA00022723"/>
    </source>
</evidence>
<feature type="region of interest" description="Disordered" evidence="9">
    <location>
        <begin position="658"/>
        <end position="688"/>
    </location>
</feature>
<evidence type="ECO:0000256" key="7">
    <source>
        <dbReference type="ARBA" id="ARBA00023212"/>
    </source>
</evidence>
<dbReference type="AlphaFoldDB" id="G4T9B0"/>
<evidence type="ECO:0000313" key="14">
    <source>
        <dbReference type="Proteomes" id="UP000007148"/>
    </source>
</evidence>
<feature type="compositionally biased region" description="Polar residues" evidence="9">
    <location>
        <begin position="1009"/>
        <end position="1025"/>
    </location>
</feature>
<dbReference type="InterPro" id="IPR051092">
    <property type="entry name" value="FYVE_RhoGEF_PH"/>
</dbReference>
<dbReference type="SMART" id="SM00233">
    <property type="entry name" value="PH"/>
    <property type="match status" value="1"/>
</dbReference>
<dbReference type="Pfam" id="PF01363">
    <property type="entry name" value="FYVE"/>
    <property type="match status" value="1"/>
</dbReference>
<dbReference type="InterPro" id="IPR001849">
    <property type="entry name" value="PH_domain"/>
</dbReference>
<dbReference type="CDD" id="cd00160">
    <property type="entry name" value="RhoGEF"/>
    <property type="match status" value="1"/>
</dbReference>
<dbReference type="GO" id="GO:0005085">
    <property type="term" value="F:guanyl-nucleotide exchange factor activity"/>
    <property type="evidence" value="ECO:0007669"/>
    <property type="project" value="UniProtKB-KW"/>
</dbReference>
<feature type="region of interest" description="Disordered" evidence="9">
    <location>
        <begin position="954"/>
        <end position="1035"/>
    </location>
</feature>
<comment type="caution">
    <text evidence="13">The sequence shown here is derived from an EMBL/GenBank/DDBJ whole genome shotgun (WGS) entry which is preliminary data.</text>
</comment>
<feature type="compositionally biased region" description="Low complexity" evidence="9">
    <location>
        <begin position="327"/>
        <end position="336"/>
    </location>
</feature>